<dbReference type="Gene3D" id="1.10.10.10">
    <property type="entry name" value="Winged helix-like DNA-binding domain superfamily/Winged helix DNA-binding domain"/>
    <property type="match status" value="1"/>
</dbReference>
<dbReference type="Pfam" id="PF07702">
    <property type="entry name" value="UTRA"/>
    <property type="match status" value="1"/>
</dbReference>
<evidence type="ECO:0000259" key="4">
    <source>
        <dbReference type="SMART" id="SM00345"/>
    </source>
</evidence>
<sequence>MSSNDSGARGPTRLRADRARVIADRLRQKVVGGAFASGVLPDEQVLAGEFEASRNAVREALRLLSAEGLVVRRPGLGTRVVARKFEHSLDRLAGLAETLTEQGTITNEVRTARLELPPPEVAARLGLVEGERALYLERLRTLAGQPLSLDLSYIVADIGIALLDEDLQSRDVFALIEETSGTSLGTAEVTVHAVNADVATASTLEIEPDAAVFQIDRLTRLADSRPVDLELIYLRGDRISLNSVLHRAAGPAASTP</sequence>
<dbReference type="InterPro" id="IPR036388">
    <property type="entry name" value="WH-like_DNA-bd_sf"/>
</dbReference>
<dbReference type="SUPFAM" id="SSF64288">
    <property type="entry name" value="Chorismate lyase-like"/>
    <property type="match status" value="1"/>
</dbReference>
<evidence type="ECO:0000259" key="5">
    <source>
        <dbReference type="SMART" id="SM00866"/>
    </source>
</evidence>
<protein>
    <submittedName>
        <fullName evidence="6">GntR family transcriptional regulator</fullName>
    </submittedName>
</protein>
<evidence type="ECO:0000313" key="7">
    <source>
        <dbReference type="Proteomes" id="UP001209083"/>
    </source>
</evidence>
<dbReference type="InterPro" id="IPR000524">
    <property type="entry name" value="Tscrpt_reg_HTH_GntR"/>
</dbReference>
<feature type="domain" description="HTH gntR-type" evidence="4">
    <location>
        <begin position="22"/>
        <end position="80"/>
    </location>
</feature>
<evidence type="ECO:0000313" key="6">
    <source>
        <dbReference type="EMBL" id="WGW11564.1"/>
    </source>
</evidence>
<dbReference type="SUPFAM" id="SSF46785">
    <property type="entry name" value="Winged helix' DNA-binding domain"/>
    <property type="match status" value="1"/>
</dbReference>
<dbReference type="CDD" id="cd07377">
    <property type="entry name" value="WHTH_GntR"/>
    <property type="match status" value="1"/>
</dbReference>
<reference evidence="6 7" key="1">
    <citation type="submission" date="2023-05" db="EMBL/GenBank/DDBJ databases">
        <title>Lithophilousrod everest ZFBP1038 complete genpme.</title>
        <authorList>
            <person name="Tian M."/>
        </authorList>
    </citation>
    <scope>NUCLEOTIDE SEQUENCE [LARGE SCALE GENOMIC DNA]</scope>
    <source>
        <strain evidence="6 7">ZFBP1038</strain>
    </source>
</reference>
<feature type="domain" description="UbiC transcription regulator-associated" evidence="5">
    <location>
        <begin position="101"/>
        <end position="240"/>
    </location>
</feature>
<name>A0ABY8QT59_9MICO</name>
<keyword evidence="1" id="KW-0805">Transcription regulation</keyword>
<dbReference type="InterPro" id="IPR036390">
    <property type="entry name" value="WH_DNA-bd_sf"/>
</dbReference>
<dbReference type="InterPro" id="IPR050679">
    <property type="entry name" value="Bact_HTH_transcr_reg"/>
</dbReference>
<evidence type="ECO:0000256" key="1">
    <source>
        <dbReference type="ARBA" id="ARBA00023015"/>
    </source>
</evidence>
<evidence type="ECO:0000256" key="3">
    <source>
        <dbReference type="ARBA" id="ARBA00023163"/>
    </source>
</evidence>
<dbReference type="SMART" id="SM00866">
    <property type="entry name" value="UTRA"/>
    <property type="match status" value="1"/>
</dbReference>
<gene>
    <name evidence="6" type="ORF">LWF01_15945</name>
</gene>
<keyword evidence="2" id="KW-0238">DNA-binding</keyword>
<dbReference type="PANTHER" id="PTHR44846:SF17">
    <property type="entry name" value="GNTR-FAMILY TRANSCRIPTIONAL REGULATOR"/>
    <property type="match status" value="1"/>
</dbReference>
<evidence type="ECO:0000256" key="2">
    <source>
        <dbReference type="ARBA" id="ARBA00023125"/>
    </source>
</evidence>
<accession>A0ABY8QT59</accession>
<organism evidence="6 7">
    <name type="scientific">Saxibacter everestensis</name>
    <dbReference type="NCBI Taxonomy" id="2909229"/>
    <lineage>
        <taxon>Bacteria</taxon>
        <taxon>Bacillati</taxon>
        <taxon>Actinomycetota</taxon>
        <taxon>Actinomycetes</taxon>
        <taxon>Micrococcales</taxon>
        <taxon>Brevibacteriaceae</taxon>
        <taxon>Saxibacter</taxon>
    </lineage>
</organism>
<dbReference type="PRINTS" id="PR00035">
    <property type="entry name" value="HTHGNTR"/>
</dbReference>
<dbReference type="SMART" id="SM00345">
    <property type="entry name" value="HTH_GNTR"/>
    <property type="match status" value="1"/>
</dbReference>
<dbReference type="Gene3D" id="3.40.1410.10">
    <property type="entry name" value="Chorismate lyase-like"/>
    <property type="match status" value="1"/>
</dbReference>
<keyword evidence="7" id="KW-1185">Reference proteome</keyword>
<dbReference type="Proteomes" id="UP001209083">
    <property type="component" value="Chromosome"/>
</dbReference>
<dbReference type="Pfam" id="PF00392">
    <property type="entry name" value="GntR"/>
    <property type="match status" value="1"/>
</dbReference>
<dbReference type="InterPro" id="IPR011663">
    <property type="entry name" value="UTRA"/>
</dbReference>
<dbReference type="EMBL" id="CP090958">
    <property type="protein sequence ID" value="WGW11564.1"/>
    <property type="molecule type" value="Genomic_DNA"/>
</dbReference>
<dbReference type="RefSeq" id="WP_349638354.1">
    <property type="nucleotide sequence ID" value="NZ_CP090958.1"/>
</dbReference>
<keyword evidence="3" id="KW-0804">Transcription</keyword>
<proteinExistence type="predicted"/>
<dbReference type="InterPro" id="IPR028978">
    <property type="entry name" value="Chorismate_lyase_/UTRA_dom_sf"/>
</dbReference>
<dbReference type="PANTHER" id="PTHR44846">
    <property type="entry name" value="MANNOSYL-D-GLYCERATE TRANSPORT/METABOLISM SYSTEM REPRESSOR MNGR-RELATED"/>
    <property type="match status" value="1"/>
</dbReference>